<sequence length="183" mass="21388">MDRRVMRSRQMIMQAFIELLGEHDFEKVTIQGIADRANVNRGTVYLHFTDKYDLLEQSVDTYLMMLADSCIPEEGTTTELSRDLLIRAFTYLKEHAAIYSVLITNKGIPTFRHRMTQMIKGNVTMVVNHMKLESDIHRDVLAQFLSVSITGLIEWWVVESMPYTPEEMVEQMNKILEARLQLW</sequence>
<protein>
    <submittedName>
        <fullName evidence="4">AcrR family transcriptional regulator</fullName>
    </submittedName>
</protein>
<evidence type="ECO:0000259" key="3">
    <source>
        <dbReference type="PROSITE" id="PS50977"/>
    </source>
</evidence>
<dbReference type="Pfam" id="PF00440">
    <property type="entry name" value="TetR_N"/>
    <property type="match status" value="1"/>
</dbReference>
<evidence type="ECO:0000313" key="5">
    <source>
        <dbReference type="Proteomes" id="UP001233836"/>
    </source>
</evidence>
<feature type="DNA-binding region" description="H-T-H motif" evidence="2">
    <location>
        <begin position="29"/>
        <end position="48"/>
    </location>
</feature>
<dbReference type="Proteomes" id="UP001233836">
    <property type="component" value="Unassembled WGS sequence"/>
</dbReference>
<dbReference type="Pfam" id="PF14278">
    <property type="entry name" value="TetR_C_8"/>
    <property type="match status" value="1"/>
</dbReference>
<dbReference type="PANTHER" id="PTHR43479">
    <property type="entry name" value="ACREF/ENVCD OPERON REPRESSOR-RELATED"/>
    <property type="match status" value="1"/>
</dbReference>
<dbReference type="InterPro" id="IPR009057">
    <property type="entry name" value="Homeodomain-like_sf"/>
</dbReference>
<gene>
    <name evidence="4" type="ORF">J2T19_003060</name>
</gene>
<dbReference type="InterPro" id="IPR039532">
    <property type="entry name" value="TetR_C_Firmicutes"/>
</dbReference>
<dbReference type="PANTHER" id="PTHR43479:SF7">
    <property type="entry name" value="TETR-FAMILY TRANSCRIPTIONAL REGULATOR"/>
    <property type="match status" value="1"/>
</dbReference>
<dbReference type="PROSITE" id="PS50977">
    <property type="entry name" value="HTH_TETR_2"/>
    <property type="match status" value="1"/>
</dbReference>
<dbReference type="PRINTS" id="PR00455">
    <property type="entry name" value="HTHTETR"/>
</dbReference>
<evidence type="ECO:0000313" key="4">
    <source>
        <dbReference type="EMBL" id="MDQ0171598.1"/>
    </source>
</evidence>
<name>A0ABT9WE92_9BACL</name>
<proteinExistence type="predicted"/>
<evidence type="ECO:0000256" key="1">
    <source>
        <dbReference type="ARBA" id="ARBA00023125"/>
    </source>
</evidence>
<accession>A0ABT9WE92</accession>
<dbReference type="InterPro" id="IPR050624">
    <property type="entry name" value="HTH-type_Tx_Regulator"/>
</dbReference>
<dbReference type="Gene3D" id="1.10.357.10">
    <property type="entry name" value="Tetracycline Repressor, domain 2"/>
    <property type="match status" value="1"/>
</dbReference>
<comment type="caution">
    <text evidence="4">The sequence shown here is derived from an EMBL/GenBank/DDBJ whole genome shotgun (WGS) entry which is preliminary data.</text>
</comment>
<dbReference type="EMBL" id="JAUSTI010000007">
    <property type="protein sequence ID" value="MDQ0171598.1"/>
    <property type="molecule type" value="Genomic_DNA"/>
</dbReference>
<keyword evidence="1 2" id="KW-0238">DNA-binding</keyword>
<dbReference type="SUPFAM" id="SSF46689">
    <property type="entry name" value="Homeodomain-like"/>
    <property type="match status" value="1"/>
</dbReference>
<reference evidence="4 5" key="1">
    <citation type="submission" date="2023-07" db="EMBL/GenBank/DDBJ databases">
        <title>Sorghum-associated microbial communities from plants grown in Nebraska, USA.</title>
        <authorList>
            <person name="Schachtman D."/>
        </authorList>
    </citation>
    <scope>NUCLEOTIDE SEQUENCE [LARGE SCALE GENOMIC DNA]</scope>
    <source>
        <strain evidence="4 5">DS1314</strain>
    </source>
</reference>
<dbReference type="InterPro" id="IPR001647">
    <property type="entry name" value="HTH_TetR"/>
</dbReference>
<keyword evidence="5" id="KW-1185">Reference proteome</keyword>
<evidence type="ECO:0000256" key="2">
    <source>
        <dbReference type="PROSITE-ProRule" id="PRU00335"/>
    </source>
</evidence>
<feature type="domain" description="HTH tetR-type" evidence="3">
    <location>
        <begin position="6"/>
        <end position="66"/>
    </location>
</feature>
<organism evidence="4 5">
    <name type="scientific">Paenibacillus tundrae</name>
    <dbReference type="NCBI Taxonomy" id="528187"/>
    <lineage>
        <taxon>Bacteria</taxon>
        <taxon>Bacillati</taxon>
        <taxon>Bacillota</taxon>
        <taxon>Bacilli</taxon>
        <taxon>Bacillales</taxon>
        <taxon>Paenibacillaceae</taxon>
        <taxon>Paenibacillus</taxon>
    </lineage>
</organism>